<gene>
    <name evidence="1" type="ORF">REJC140_04030</name>
</gene>
<comment type="caution">
    <text evidence="1">The sequence shown here is derived from an EMBL/GenBank/DDBJ whole genome shotgun (WGS) entry which is preliminary data.</text>
</comment>
<proteinExistence type="predicted"/>
<accession>A0ABN7JSL2</accession>
<dbReference type="EMBL" id="CABFWF030000013">
    <property type="protein sequence ID" value="CAD7045970.1"/>
    <property type="molecule type" value="Genomic_DNA"/>
</dbReference>
<sequence length="164" mass="17717">MRRSAPYCLLIVAAALALMSFRLDRNGKERESLLYDVRAAFVAAWGDVPHPLVAKTDRLVNEAILSTVRTTPLPRAVLAVRIEAVDFIPTIVGVRRSATVTVEAIAVANGDVIAQGTFDVSAHAIRKEAVDGLLAERIAARIGREFKLELEPSTAFATALIAVR</sequence>
<reference evidence="1 2" key="1">
    <citation type="submission" date="2020-11" db="EMBL/GenBank/DDBJ databases">
        <authorList>
            <person name="Lassalle F."/>
        </authorList>
    </citation>
    <scope>NUCLEOTIDE SEQUENCE [LARGE SCALE GENOMIC DNA]</scope>
    <source>
        <strain evidence="1 2">JC140</strain>
    </source>
</reference>
<dbReference type="RefSeq" id="WP_142520745.1">
    <property type="nucleotide sequence ID" value="NZ_CABFWF030000013.1"/>
</dbReference>
<dbReference type="Proteomes" id="UP000606921">
    <property type="component" value="Unassembled WGS sequence"/>
</dbReference>
<protein>
    <submittedName>
        <fullName evidence="1">Uncharacterized protein</fullName>
    </submittedName>
</protein>
<evidence type="ECO:0000313" key="2">
    <source>
        <dbReference type="Proteomes" id="UP000606921"/>
    </source>
</evidence>
<name>A0ABN7JSL2_9HYPH</name>
<keyword evidence="2" id="KW-1185">Reference proteome</keyword>
<organism evidence="1 2">
    <name type="scientific">Pseudorhizobium endolithicum</name>
    <dbReference type="NCBI Taxonomy" id="1191678"/>
    <lineage>
        <taxon>Bacteria</taxon>
        <taxon>Pseudomonadati</taxon>
        <taxon>Pseudomonadota</taxon>
        <taxon>Alphaproteobacteria</taxon>
        <taxon>Hyphomicrobiales</taxon>
        <taxon>Rhizobiaceae</taxon>
        <taxon>Rhizobium/Agrobacterium group</taxon>
        <taxon>Pseudorhizobium</taxon>
    </lineage>
</organism>
<evidence type="ECO:0000313" key="1">
    <source>
        <dbReference type="EMBL" id="CAD7045970.1"/>
    </source>
</evidence>